<dbReference type="SUPFAM" id="SSF57756">
    <property type="entry name" value="Retrovirus zinc finger-like domains"/>
    <property type="match status" value="1"/>
</dbReference>
<keyword evidence="1" id="KW-0862">Zinc</keyword>
<evidence type="ECO:0000256" key="2">
    <source>
        <dbReference type="SAM" id="MobiDB-lite"/>
    </source>
</evidence>
<dbReference type="Pfam" id="PF00098">
    <property type="entry name" value="zf-CCHC"/>
    <property type="match status" value="1"/>
</dbReference>
<dbReference type="EMBL" id="LSSK01001558">
    <property type="protein sequence ID" value="OMH79415.1"/>
    <property type="molecule type" value="Genomic_DNA"/>
</dbReference>
<feature type="compositionally biased region" description="Basic and acidic residues" evidence="2">
    <location>
        <begin position="17"/>
        <end position="27"/>
    </location>
</feature>
<gene>
    <name evidence="4" type="ORF">AX774_g7172</name>
</gene>
<dbReference type="OrthoDB" id="116216at2759"/>
<sequence length="95" mass="10919">MWRSDNVYTYNQKRDKRVSEGRQEPRIQTHPGKVLASHRTKPRPKADTNPPQAKPTNHNSNEANMTFKYTTPTCYTCNEVGHISPQCPLKARPTI</sequence>
<keyword evidence="5" id="KW-1185">Reference proteome</keyword>
<keyword evidence="1" id="KW-0863">Zinc-finger</keyword>
<feature type="compositionally biased region" description="Polar residues" evidence="2">
    <location>
        <begin position="49"/>
        <end position="64"/>
    </location>
</feature>
<dbReference type="AlphaFoldDB" id="A0A1R1PEI5"/>
<keyword evidence="1" id="KW-0479">Metal-binding</keyword>
<dbReference type="InterPro" id="IPR036875">
    <property type="entry name" value="Znf_CCHC_sf"/>
</dbReference>
<dbReference type="Proteomes" id="UP000188320">
    <property type="component" value="Unassembled WGS sequence"/>
</dbReference>
<reference evidence="5" key="1">
    <citation type="submission" date="2017-01" db="EMBL/GenBank/DDBJ databases">
        <authorList>
            <person name="Wang Y."/>
            <person name="White M."/>
            <person name="Kvist S."/>
            <person name="Moncalvo J.-M."/>
        </authorList>
    </citation>
    <scope>NUCLEOTIDE SEQUENCE [LARGE SCALE GENOMIC DNA]</scope>
    <source>
        <strain evidence="5">COL-18-3</strain>
    </source>
</reference>
<comment type="caution">
    <text evidence="4">The sequence shown here is derived from an EMBL/GenBank/DDBJ whole genome shotgun (WGS) entry which is preliminary data.</text>
</comment>
<dbReference type="GO" id="GO:0003676">
    <property type="term" value="F:nucleic acid binding"/>
    <property type="evidence" value="ECO:0007669"/>
    <property type="project" value="InterPro"/>
</dbReference>
<evidence type="ECO:0000313" key="4">
    <source>
        <dbReference type="EMBL" id="OMH79415.1"/>
    </source>
</evidence>
<feature type="region of interest" description="Disordered" evidence="2">
    <location>
        <begin position="1"/>
        <end position="64"/>
    </location>
</feature>
<evidence type="ECO:0000259" key="3">
    <source>
        <dbReference type="PROSITE" id="PS50158"/>
    </source>
</evidence>
<feature type="compositionally biased region" description="Polar residues" evidence="2">
    <location>
        <begin position="1"/>
        <end position="11"/>
    </location>
</feature>
<evidence type="ECO:0000313" key="5">
    <source>
        <dbReference type="Proteomes" id="UP000188320"/>
    </source>
</evidence>
<name>A0A1R1PEI5_ZANCU</name>
<organism evidence="4 5">
    <name type="scientific">Zancudomyces culisetae</name>
    <name type="common">Gut fungus</name>
    <name type="synonym">Smittium culisetae</name>
    <dbReference type="NCBI Taxonomy" id="1213189"/>
    <lineage>
        <taxon>Eukaryota</taxon>
        <taxon>Fungi</taxon>
        <taxon>Fungi incertae sedis</taxon>
        <taxon>Zoopagomycota</taxon>
        <taxon>Kickxellomycotina</taxon>
        <taxon>Harpellomycetes</taxon>
        <taxon>Harpellales</taxon>
        <taxon>Legeriomycetaceae</taxon>
        <taxon>Zancudomyces</taxon>
    </lineage>
</organism>
<dbReference type="PROSITE" id="PS50158">
    <property type="entry name" value="ZF_CCHC"/>
    <property type="match status" value="1"/>
</dbReference>
<dbReference type="SMART" id="SM00343">
    <property type="entry name" value="ZnF_C2HC"/>
    <property type="match status" value="1"/>
</dbReference>
<protein>
    <recommendedName>
        <fullName evidence="3">CCHC-type domain-containing protein</fullName>
    </recommendedName>
</protein>
<dbReference type="Gene3D" id="4.10.60.10">
    <property type="entry name" value="Zinc finger, CCHC-type"/>
    <property type="match status" value="1"/>
</dbReference>
<proteinExistence type="predicted"/>
<accession>A0A1R1PEI5</accession>
<dbReference type="InterPro" id="IPR001878">
    <property type="entry name" value="Znf_CCHC"/>
</dbReference>
<evidence type="ECO:0000256" key="1">
    <source>
        <dbReference type="PROSITE-ProRule" id="PRU00047"/>
    </source>
</evidence>
<dbReference type="GO" id="GO:0008270">
    <property type="term" value="F:zinc ion binding"/>
    <property type="evidence" value="ECO:0007669"/>
    <property type="project" value="UniProtKB-KW"/>
</dbReference>
<feature type="domain" description="CCHC-type" evidence="3">
    <location>
        <begin position="74"/>
        <end position="88"/>
    </location>
</feature>